<protein>
    <submittedName>
        <fullName evidence="2">Reverse transcriptase</fullName>
    </submittedName>
</protein>
<evidence type="ECO:0000313" key="3">
    <source>
        <dbReference type="Proteomes" id="UP000236291"/>
    </source>
</evidence>
<accession>A0A2K3NAA8</accession>
<keyword evidence="2" id="KW-0808">Transferase</keyword>
<reference evidence="2 3" key="1">
    <citation type="journal article" date="2014" name="Am. J. Bot.">
        <title>Genome assembly and annotation for red clover (Trifolium pratense; Fabaceae).</title>
        <authorList>
            <person name="Istvanek J."/>
            <person name="Jaros M."/>
            <person name="Krenek A."/>
            <person name="Repkova J."/>
        </authorList>
    </citation>
    <scope>NUCLEOTIDE SEQUENCE [LARGE SCALE GENOMIC DNA]</scope>
    <source>
        <strain evidence="3">cv. Tatra</strain>
        <tissue evidence="2">Young leaves</tissue>
    </source>
</reference>
<dbReference type="InterPro" id="IPR013103">
    <property type="entry name" value="RVT_2"/>
</dbReference>
<keyword evidence="2" id="KW-0695">RNA-directed DNA polymerase</keyword>
<proteinExistence type="predicted"/>
<keyword evidence="2" id="KW-0548">Nucleotidyltransferase</keyword>
<reference evidence="2 3" key="2">
    <citation type="journal article" date="2017" name="Front. Plant Sci.">
        <title>Gene Classification and Mining of Molecular Markers Useful in Red Clover (Trifolium pratense) Breeding.</title>
        <authorList>
            <person name="Istvanek J."/>
            <person name="Dluhosova J."/>
            <person name="Dluhos P."/>
            <person name="Patkova L."/>
            <person name="Nedelnik J."/>
            <person name="Repkova J."/>
        </authorList>
    </citation>
    <scope>NUCLEOTIDE SEQUENCE [LARGE SCALE GENOMIC DNA]</scope>
    <source>
        <strain evidence="3">cv. Tatra</strain>
        <tissue evidence="2">Young leaves</tissue>
    </source>
</reference>
<evidence type="ECO:0000259" key="1">
    <source>
        <dbReference type="Pfam" id="PF07727"/>
    </source>
</evidence>
<dbReference type="EMBL" id="ASHM01018380">
    <property type="protein sequence ID" value="PNX99981.1"/>
    <property type="molecule type" value="Genomic_DNA"/>
</dbReference>
<comment type="caution">
    <text evidence="2">The sequence shown here is derived from an EMBL/GenBank/DDBJ whole genome shotgun (WGS) entry which is preliminary data.</text>
</comment>
<dbReference type="Pfam" id="PF07727">
    <property type="entry name" value="RVT_2"/>
    <property type="match status" value="1"/>
</dbReference>
<organism evidence="2 3">
    <name type="scientific">Trifolium pratense</name>
    <name type="common">Red clover</name>
    <dbReference type="NCBI Taxonomy" id="57577"/>
    <lineage>
        <taxon>Eukaryota</taxon>
        <taxon>Viridiplantae</taxon>
        <taxon>Streptophyta</taxon>
        <taxon>Embryophyta</taxon>
        <taxon>Tracheophyta</taxon>
        <taxon>Spermatophyta</taxon>
        <taxon>Magnoliopsida</taxon>
        <taxon>eudicotyledons</taxon>
        <taxon>Gunneridae</taxon>
        <taxon>Pentapetalae</taxon>
        <taxon>rosids</taxon>
        <taxon>fabids</taxon>
        <taxon>Fabales</taxon>
        <taxon>Fabaceae</taxon>
        <taxon>Papilionoideae</taxon>
        <taxon>50 kb inversion clade</taxon>
        <taxon>NPAAA clade</taxon>
        <taxon>Hologalegina</taxon>
        <taxon>IRL clade</taxon>
        <taxon>Trifolieae</taxon>
        <taxon>Trifolium</taxon>
    </lineage>
</organism>
<dbReference type="AlphaFoldDB" id="A0A2K3NAA8"/>
<dbReference type="Proteomes" id="UP000236291">
    <property type="component" value="Unassembled WGS sequence"/>
</dbReference>
<dbReference type="GO" id="GO:0003964">
    <property type="term" value="F:RNA-directed DNA polymerase activity"/>
    <property type="evidence" value="ECO:0007669"/>
    <property type="project" value="UniProtKB-KW"/>
</dbReference>
<feature type="domain" description="Reverse transcriptase Ty1/copia-type" evidence="1">
    <location>
        <begin position="18"/>
        <end position="59"/>
    </location>
</feature>
<sequence length="144" mass="16345">MNFKKMLCSSGLVTSAEARQSVQQDVKSAFVNGKLEKEVYVEQPQGFKVKSAEDKVPKQQEEFELMVKPLKSERFKDLKKILKVTRTNLINGRLNTLEGEAIALKEAICEVMQRGLSHVILKAILRLLLMPLLLDNLEHLNLVL</sequence>
<gene>
    <name evidence="2" type="ORF">L195_g023254</name>
</gene>
<name>A0A2K3NAA8_TRIPR</name>
<evidence type="ECO:0000313" key="2">
    <source>
        <dbReference type="EMBL" id="PNX99981.1"/>
    </source>
</evidence>